<dbReference type="InterPro" id="IPR051540">
    <property type="entry name" value="S-2-haloacid_dehalogenase"/>
</dbReference>
<evidence type="ECO:0000256" key="1">
    <source>
        <dbReference type="ARBA" id="ARBA00008106"/>
    </source>
</evidence>
<dbReference type="SFLD" id="SFLDG01129">
    <property type="entry name" value="C1.5:_HAD__Beta-PGM__Phosphata"/>
    <property type="match status" value="1"/>
</dbReference>
<dbReference type="InterPro" id="IPR036412">
    <property type="entry name" value="HAD-like_sf"/>
</dbReference>
<evidence type="ECO:0008006" key="4">
    <source>
        <dbReference type="Google" id="ProtNLM"/>
    </source>
</evidence>
<dbReference type="EMBL" id="UINC01072702">
    <property type="protein sequence ID" value="SVC08524.1"/>
    <property type="molecule type" value="Genomic_DNA"/>
</dbReference>
<protein>
    <recommendedName>
        <fullName evidence="4">Haloacid dehalogenase, type II</fullName>
    </recommendedName>
</protein>
<dbReference type="PRINTS" id="PR00413">
    <property type="entry name" value="HADHALOGNASE"/>
</dbReference>
<dbReference type="Gene3D" id="1.10.150.240">
    <property type="entry name" value="Putative phosphatase, domain 2"/>
    <property type="match status" value="1"/>
</dbReference>
<dbReference type="NCBIfam" id="TIGR01428">
    <property type="entry name" value="HAD_type_II"/>
    <property type="match status" value="1"/>
</dbReference>
<dbReference type="GO" id="GO:0019120">
    <property type="term" value="F:hydrolase activity, acting on acid halide bonds, in C-halide compounds"/>
    <property type="evidence" value="ECO:0007669"/>
    <property type="project" value="InterPro"/>
</dbReference>
<reference evidence="3" key="1">
    <citation type="submission" date="2018-05" db="EMBL/GenBank/DDBJ databases">
        <authorList>
            <person name="Lanie J.A."/>
            <person name="Ng W.-L."/>
            <person name="Kazmierczak K.M."/>
            <person name="Andrzejewski T.M."/>
            <person name="Davidsen T.M."/>
            <person name="Wayne K.J."/>
            <person name="Tettelin H."/>
            <person name="Glass J.I."/>
            <person name="Rusch D."/>
            <person name="Podicherti R."/>
            <person name="Tsui H.-C.T."/>
            <person name="Winkler M.E."/>
        </authorList>
    </citation>
    <scope>NUCLEOTIDE SEQUENCE</scope>
</reference>
<dbReference type="SUPFAM" id="SSF56784">
    <property type="entry name" value="HAD-like"/>
    <property type="match status" value="1"/>
</dbReference>
<dbReference type="AlphaFoldDB" id="A0A382J8L4"/>
<evidence type="ECO:0000256" key="2">
    <source>
        <dbReference type="ARBA" id="ARBA00022801"/>
    </source>
</evidence>
<proteinExistence type="inferred from homology"/>
<keyword evidence="2" id="KW-0378">Hydrolase</keyword>
<dbReference type="PANTHER" id="PTHR43316:SF3">
    <property type="entry name" value="HALOACID DEHALOGENASE, TYPE II (AFU_ORTHOLOGUE AFUA_2G07750)-RELATED"/>
    <property type="match status" value="1"/>
</dbReference>
<sequence length="234" mass="26649">MQLDVPDRPEALAFDIFGTVLDLAGSLTPRLSELLDDCGAQTQVTTLWAYWRMRQRIEQYQDNLLMLGHSGYLAVMRRSLLYTLRTFKVVFSESQVDDFMLAYQQLDPFDDAVAGLERLAGNCRLVMLSNGEHDYLVHLARNRIKIPFDEIISVESVGQFKPHPAVYRHAARRLDLEPGQIMMVAAHSFDILGARASGYRGAYIDRYDLPYDESPLQPEITVDDFKGLCDWLGV</sequence>
<dbReference type="InterPro" id="IPR023198">
    <property type="entry name" value="PGP-like_dom2"/>
</dbReference>
<gene>
    <name evidence="3" type="ORF">METZ01_LOCUS261378</name>
</gene>
<dbReference type="InterPro" id="IPR023214">
    <property type="entry name" value="HAD_sf"/>
</dbReference>
<dbReference type="SFLD" id="SFLDS00003">
    <property type="entry name" value="Haloacid_Dehalogenase"/>
    <property type="match status" value="1"/>
</dbReference>
<dbReference type="Pfam" id="PF00702">
    <property type="entry name" value="Hydrolase"/>
    <property type="match status" value="1"/>
</dbReference>
<dbReference type="NCBIfam" id="TIGR01493">
    <property type="entry name" value="HAD-SF-IA-v2"/>
    <property type="match status" value="1"/>
</dbReference>
<dbReference type="Gene3D" id="3.40.50.1000">
    <property type="entry name" value="HAD superfamily/HAD-like"/>
    <property type="match status" value="1"/>
</dbReference>
<dbReference type="InterPro" id="IPR006439">
    <property type="entry name" value="HAD-SF_hydro_IA"/>
</dbReference>
<dbReference type="PANTHER" id="PTHR43316">
    <property type="entry name" value="HYDROLASE, HALOACID DELAHOGENASE-RELATED"/>
    <property type="match status" value="1"/>
</dbReference>
<comment type="similarity">
    <text evidence="1">Belongs to the HAD-like hydrolase superfamily. S-2-haloalkanoic acid dehalogenase family.</text>
</comment>
<organism evidence="3">
    <name type="scientific">marine metagenome</name>
    <dbReference type="NCBI Taxonomy" id="408172"/>
    <lineage>
        <taxon>unclassified sequences</taxon>
        <taxon>metagenomes</taxon>
        <taxon>ecological metagenomes</taxon>
    </lineage>
</organism>
<accession>A0A382J8L4</accession>
<name>A0A382J8L4_9ZZZZ</name>
<evidence type="ECO:0000313" key="3">
    <source>
        <dbReference type="EMBL" id="SVC08524.1"/>
    </source>
</evidence>
<dbReference type="InterPro" id="IPR006328">
    <property type="entry name" value="2-HAD"/>
</dbReference>